<reference evidence="7 8" key="1">
    <citation type="journal article" date="2015" name="Plant Cell">
        <title>Oil accumulation by the oleaginous diatom Fistulifera solaris as revealed by the genome and transcriptome.</title>
        <authorList>
            <person name="Tanaka T."/>
            <person name="Maeda Y."/>
            <person name="Veluchamy A."/>
            <person name="Tanaka M."/>
            <person name="Abida H."/>
            <person name="Marechal E."/>
            <person name="Bowler C."/>
            <person name="Muto M."/>
            <person name="Sunaga Y."/>
            <person name="Tanaka M."/>
            <person name="Yoshino T."/>
            <person name="Taniguchi T."/>
            <person name="Fukuda Y."/>
            <person name="Nemoto M."/>
            <person name="Matsumoto M."/>
            <person name="Wong P.S."/>
            <person name="Aburatani S."/>
            <person name="Fujibuchi W."/>
        </authorList>
    </citation>
    <scope>NUCLEOTIDE SEQUENCE [LARGE SCALE GENOMIC DNA]</scope>
    <source>
        <strain evidence="7 8">JPCC DA0580</strain>
    </source>
</reference>
<evidence type="ECO:0000256" key="3">
    <source>
        <dbReference type="ARBA" id="ARBA00022989"/>
    </source>
</evidence>
<dbReference type="Proteomes" id="UP000198406">
    <property type="component" value="Unassembled WGS sequence"/>
</dbReference>
<evidence type="ECO:0008006" key="9">
    <source>
        <dbReference type="Google" id="ProtNLM"/>
    </source>
</evidence>
<keyword evidence="3 6" id="KW-1133">Transmembrane helix</keyword>
<feature type="transmembrane region" description="Helical" evidence="6">
    <location>
        <begin position="197"/>
        <end position="217"/>
    </location>
</feature>
<evidence type="ECO:0000256" key="4">
    <source>
        <dbReference type="ARBA" id="ARBA00023136"/>
    </source>
</evidence>
<evidence type="ECO:0000256" key="2">
    <source>
        <dbReference type="ARBA" id="ARBA00022692"/>
    </source>
</evidence>
<name>A0A1Z5JIR2_FISSO</name>
<feature type="transmembrane region" description="Helical" evidence="6">
    <location>
        <begin position="229"/>
        <end position="247"/>
    </location>
</feature>
<evidence type="ECO:0000256" key="6">
    <source>
        <dbReference type="SAM" id="Phobius"/>
    </source>
</evidence>
<dbReference type="EMBL" id="BDSP01000074">
    <property type="protein sequence ID" value="GAX13893.1"/>
    <property type="molecule type" value="Genomic_DNA"/>
</dbReference>
<dbReference type="Gene3D" id="1.20.1070.10">
    <property type="entry name" value="Rhodopsin 7-helix transmembrane proteins"/>
    <property type="match status" value="1"/>
</dbReference>
<feature type="transmembrane region" description="Helical" evidence="6">
    <location>
        <begin position="76"/>
        <end position="94"/>
    </location>
</feature>
<dbReference type="GO" id="GO:0007189">
    <property type="term" value="P:adenylate cyclase-activating G protein-coupled receptor signaling pathway"/>
    <property type="evidence" value="ECO:0007669"/>
    <property type="project" value="TreeGrafter"/>
</dbReference>
<dbReference type="OrthoDB" id="44335at2759"/>
<dbReference type="PANTHER" id="PTHR23112">
    <property type="entry name" value="G PROTEIN-COUPLED RECEPTOR 157-RELATED"/>
    <property type="match status" value="1"/>
</dbReference>
<evidence type="ECO:0000256" key="5">
    <source>
        <dbReference type="SAM" id="MobiDB-lite"/>
    </source>
</evidence>
<feature type="transmembrane region" description="Helical" evidence="6">
    <location>
        <begin position="133"/>
        <end position="159"/>
    </location>
</feature>
<gene>
    <name evidence="7" type="ORF">FisN_5Lh208</name>
</gene>
<dbReference type="InParanoid" id="A0A1Z5JIR2"/>
<keyword evidence="8" id="KW-1185">Reference proteome</keyword>
<comment type="subcellular location">
    <subcellularLocation>
        <location evidence="1">Membrane</location>
        <topology evidence="1">Multi-pass membrane protein</topology>
    </subcellularLocation>
</comment>
<evidence type="ECO:0000256" key="1">
    <source>
        <dbReference type="ARBA" id="ARBA00004141"/>
    </source>
</evidence>
<feature type="compositionally biased region" description="Basic and acidic residues" evidence="5">
    <location>
        <begin position="367"/>
        <end position="386"/>
    </location>
</feature>
<comment type="caution">
    <text evidence="7">The sequence shown here is derived from an EMBL/GenBank/DDBJ whole genome shotgun (WGS) entry which is preliminary data.</text>
</comment>
<dbReference type="AlphaFoldDB" id="A0A1Z5JIR2"/>
<keyword evidence="2 6" id="KW-0812">Transmembrane</keyword>
<accession>A0A1Z5JIR2</accession>
<dbReference type="GO" id="GO:0005886">
    <property type="term" value="C:plasma membrane"/>
    <property type="evidence" value="ECO:0007669"/>
    <property type="project" value="TreeGrafter"/>
</dbReference>
<sequence length="386" mass="44127">MSCIDILSSFAWFMSTWFVPEGNFALSAGNRGTCNFQGFLLQLAVGAPLYNCSLALFYLLIINFRWTDLMLASIELWVHGFILSFSVGTSFLLLPLEQYNHIGAVCWIIGDPAECGDSSFQSSDVPCERGNHAWLYGVLLFYGPLWVCVLACCICMAFICMEVKRTVKRLNRYSIDGHSSHTLGRTESESTKVAVQAILYSLSFLITWMPSTLWSIAHWFNWKAYWLDYMSSFCEPLQGLWNFLIFVRNRPDTKAKMRRFFASLGCKFCQVEDPLMITHFSTGSDSGHRGRRVTETNSSRSNMIYVVEEQPMGKDKEGLDITMDIPQAIVENGILFIENDSDTSSSDPVLKFDDELVQERQQQPQHEQQEQEQKAVSEEFKPEYFL</sequence>
<keyword evidence="4 6" id="KW-0472">Membrane</keyword>
<feature type="transmembrane region" description="Helical" evidence="6">
    <location>
        <begin position="39"/>
        <end position="64"/>
    </location>
</feature>
<protein>
    <recommendedName>
        <fullName evidence="9">G-protein coupled receptors family 2 profile 2 domain-containing protein</fullName>
    </recommendedName>
</protein>
<feature type="region of interest" description="Disordered" evidence="5">
    <location>
        <begin position="342"/>
        <end position="386"/>
    </location>
</feature>
<dbReference type="PANTHER" id="PTHR23112:SF0">
    <property type="entry name" value="TRANSMEMBRANE PROTEIN 116"/>
    <property type="match status" value="1"/>
</dbReference>
<evidence type="ECO:0000313" key="8">
    <source>
        <dbReference type="Proteomes" id="UP000198406"/>
    </source>
</evidence>
<dbReference type="SUPFAM" id="SSF81321">
    <property type="entry name" value="Family A G protein-coupled receptor-like"/>
    <property type="match status" value="1"/>
</dbReference>
<dbReference type="GO" id="GO:0004930">
    <property type="term" value="F:G protein-coupled receptor activity"/>
    <property type="evidence" value="ECO:0007669"/>
    <property type="project" value="TreeGrafter"/>
</dbReference>
<evidence type="ECO:0000313" key="7">
    <source>
        <dbReference type="EMBL" id="GAX13893.1"/>
    </source>
</evidence>
<proteinExistence type="predicted"/>
<organism evidence="7 8">
    <name type="scientific">Fistulifera solaris</name>
    <name type="common">Oleaginous diatom</name>
    <dbReference type="NCBI Taxonomy" id="1519565"/>
    <lineage>
        <taxon>Eukaryota</taxon>
        <taxon>Sar</taxon>
        <taxon>Stramenopiles</taxon>
        <taxon>Ochrophyta</taxon>
        <taxon>Bacillariophyta</taxon>
        <taxon>Bacillariophyceae</taxon>
        <taxon>Bacillariophycidae</taxon>
        <taxon>Naviculales</taxon>
        <taxon>Naviculaceae</taxon>
        <taxon>Fistulifera</taxon>
    </lineage>
</organism>